<name>A0AAV2CJW0_9ROSI</name>
<sequence>MDSIRMVISLAAQNGWKIHQMDVKSAFLNGYLEEDIYVEQPPGYIVEGQEDKVLKLKKAWYGLKQAPRAWNSRIDK</sequence>
<dbReference type="AlphaFoldDB" id="A0AAV2CJW0"/>
<accession>A0AAV2CJW0</accession>
<gene>
    <name evidence="2" type="ORF">LTRI10_LOCUS3753</name>
</gene>
<evidence type="ECO:0000259" key="1">
    <source>
        <dbReference type="Pfam" id="PF07727"/>
    </source>
</evidence>
<dbReference type="Pfam" id="PF07727">
    <property type="entry name" value="RVT_2"/>
    <property type="match status" value="1"/>
</dbReference>
<reference evidence="2 3" key="1">
    <citation type="submission" date="2024-04" db="EMBL/GenBank/DDBJ databases">
        <authorList>
            <person name="Fracassetti M."/>
        </authorList>
    </citation>
    <scope>NUCLEOTIDE SEQUENCE [LARGE SCALE GENOMIC DNA]</scope>
</reference>
<evidence type="ECO:0000313" key="2">
    <source>
        <dbReference type="EMBL" id="CAL1356030.1"/>
    </source>
</evidence>
<dbReference type="Proteomes" id="UP001497516">
    <property type="component" value="Chromosome 1"/>
</dbReference>
<protein>
    <recommendedName>
        <fullName evidence="1">Reverse transcriptase Ty1/copia-type domain-containing protein</fullName>
    </recommendedName>
</protein>
<organism evidence="2 3">
    <name type="scientific">Linum trigynum</name>
    <dbReference type="NCBI Taxonomy" id="586398"/>
    <lineage>
        <taxon>Eukaryota</taxon>
        <taxon>Viridiplantae</taxon>
        <taxon>Streptophyta</taxon>
        <taxon>Embryophyta</taxon>
        <taxon>Tracheophyta</taxon>
        <taxon>Spermatophyta</taxon>
        <taxon>Magnoliopsida</taxon>
        <taxon>eudicotyledons</taxon>
        <taxon>Gunneridae</taxon>
        <taxon>Pentapetalae</taxon>
        <taxon>rosids</taxon>
        <taxon>fabids</taxon>
        <taxon>Malpighiales</taxon>
        <taxon>Linaceae</taxon>
        <taxon>Linum</taxon>
    </lineage>
</organism>
<dbReference type="InterPro" id="IPR013103">
    <property type="entry name" value="RVT_2"/>
</dbReference>
<keyword evidence="3" id="KW-1185">Reference proteome</keyword>
<dbReference type="EMBL" id="OZ034813">
    <property type="protein sequence ID" value="CAL1356030.1"/>
    <property type="molecule type" value="Genomic_DNA"/>
</dbReference>
<evidence type="ECO:0000313" key="3">
    <source>
        <dbReference type="Proteomes" id="UP001497516"/>
    </source>
</evidence>
<feature type="domain" description="Reverse transcriptase Ty1/copia-type" evidence="1">
    <location>
        <begin position="1"/>
        <end position="76"/>
    </location>
</feature>
<proteinExistence type="predicted"/>